<dbReference type="AlphaFoldDB" id="A0A1M7EXN1"/>
<evidence type="ECO:0000313" key="1">
    <source>
        <dbReference type="EMBL" id="SHL96347.1"/>
    </source>
</evidence>
<dbReference type="EMBL" id="FRCK01000002">
    <property type="protein sequence ID" value="SHL96347.1"/>
    <property type="molecule type" value="Genomic_DNA"/>
</dbReference>
<sequence>MMLADFPATILYTQVLVQTESHAGIGLLWTDEHVAQGFAWSDGLVSFGVPDHDGECRIQVEVSRGAVPDPQALWAVQVPFYVAGPLQIGAIFDPHSVVVPNGSYNLTWQAFSGGSDHAYTLRLTFSQSATPEFRILKKGGDITADTVLRRDAEAAK</sequence>
<accession>A0A1M7EXN1</accession>
<organism evidence="1 2">
    <name type="scientific">Paracoccus solventivorans</name>
    <dbReference type="NCBI Taxonomy" id="53463"/>
    <lineage>
        <taxon>Bacteria</taxon>
        <taxon>Pseudomonadati</taxon>
        <taxon>Pseudomonadota</taxon>
        <taxon>Alphaproteobacteria</taxon>
        <taxon>Rhodobacterales</taxon>
        <taxon>Paracoccaceae</taxon>
        <taxon>Paracoccus</taxon>
    </lineage>
</organism>
<evidence type="ECO:0000313" key="2">
    <source>
        <dbReference type="Proteomes" id="UP000184444"/>
    </source>
</evidence>
<protein>
    <submittedName>
        <fullName evidence="1">Competence protein J (ComJ)</fullName>
    </submittedName>
</protein>
<dbReference type="STRING" id="53463.SAMN05444389_102384"/>
<dbReference type="Pfam" id="PF11033">
    <property type="entry name" value="ComJ"/>
    <property type="match status" value="1"/>
</dbReference>
<proteinExistence type="predicted"/>
<name>A0A1M7EXN1_9RHOB</name>
<dbReference type="InterPro" id="IPR038691">
    <property type="entry name" value="ComJ_sf"/>
</dbReference>
<dbReference type="Proteomes" id="UP000184444">
    <property type="component" value="Unassembled WGS sequence"/>
</dbReference>
<gene>
    <name evidence="1" type="ORF">SAMN05444389_102384</name>
</gene>
<keyword evidence="2" id="KW-1185">Reference proteome</keyword>
<dbReference type="OrthoDB" id="9182344at2"/>
<dbReference type="RefSeq" id="WP_073063192.1">
    <property type="nucleotide sequence ID" value="NZ_FRCK01000002.1"/>
</dbReference>
<dbReference type="Gene3D" id="2.60.34.30">
    <property type="entry name" value="Competence, DNA-entry nuclease inhibitor, ComJ"/>
    <property type="match status" value="1"/>
</dbReference>
<dbReference type="InterPro" id="IPR020354">
    <property type="entry name" value="Competence_nuclease_inhibitor"/>
</dbReference>
<reference evidence="2" key="1">
    <citation type="submission" date="2016-11" db="EMBL/GenBank/DDBJ databases">
        <authorList>
            <person name="Varghese N."/>
            <person name="Submissions S."/>
        </authorList>
    </citation>
    <scope>NUCLEOTIDE SEQUENCE [LARGE SCALE GENOMIC DNA]</scope>
    <source>
        <strain evidence="2">DSM 6637</strain>
    </source>
</reference>